<dbReference type="EMBL" id="KF577591">
    <property type="protein sequence ID" value="AGY35529.1"/>
    <property type="molecule type" value="Genomic_DNA"/>
</dbReference>
<sequence>MVAGMVILGMAPLLAGCGGPPELRAAGVTEDDLKREAEVRSLEEVAEAIEDVSDFQCGEPQGSAAGTSIKSLTCTDDEDTVEVTDYGNATGNALNMRLMNEVYLSMGGWVESGAAAGQNWQVTSGLSDSEHKALARELDGVIVVIGPVEG</sequence>
<evidence type="ECO:0000313" key="1">
    <source>
        <dbReference type="EMBL" id="AGY35529.1"/>
    </source>
</evidence>
<accession>U5NZR6</accession>
<gene>
    <name evidence="1" type="ORF">LMV7_p01080</name>
</gene>
<name>U5NZR6_9MICC</name>
<organism evidence="1">
    <name type="scientific">Micrococcus sp. V7</name>
    <dbReference type="NCBI Taxonomy" id="404582"/>
    <lineage>
        <taxon>Bacteria</taxon>
        <taxon>Bacillati</taxon>
        <taxon>Actinomycetota</taxon>
        <taxon>Actinomycetes</taxon>
        <taxon>Micrococcales</taxon>
        <taxon>Micrococcaceae</taxon>
        <taxon>Micrococcus</taxon>
    </lineage>
</organism>
<protein>
    <submittedName>
        <fullName evidence="1">Uncharacterized protein</fullName>
    </submittedName>
</protein>
<reference evidence="1" key="1">
    <citation type="journal article" date="2013" name="Genome Announc.">
        <title>First complete sequence of a giant linear plasmid from a micrococcus strain isolated from an extremely high-altitude lake.</title>
        <authorList>
            <person name="Dib J.R."/>
            <person name="Schuldes J."/>
            <person name="Thurmer A."/>
            <person name="Farias M.E."/>
            <person name="Daniel R."/>
            <person name="Meinhardt F."/>
        </authorList>
    </citation>
    <scope>NUCLEOTIDE SEQUENCE</scope>
    <source>
        <strain evidence="1">V7</strain>
        <plasmid evidence="1">pLMV7</plasmid>
    </source>
</reference>
<dbReference type="RefSeq" id="WP_023190197.1">
    <property type="nucleotide sequence ID" value="NC_022599.1"/>
</dbReference>
<geneLocation type="plasmid" evidence="1">
    <name>pLMV7</name>
</geneLocation>
<proteinExistence type="predicted"/>
<dbReference type="AlphaFoldDB" id="U5NZR6"/>
<keyword evidence="1" id="KW-0614">Plasmid</keyword>